<reference evidence="2 3" key="1">
    <citation type="submission" date="2024-03" db="EMBL/GenBank/DDBJ databases">
        <authorList>
            <consortium name="ELIXIR-Norway"/>
            <consortium name="Elixir Norway"/>
        </authorList>
    </citation>
    <scope>NUCLEOTIDE SEQUENCE [LARGE SCALE GENOMIC DNA]</scope>
</reference>
<feature type="region of interest" description="Disordered" evidence="1">
    <location>
        <begin position="1"/>
        <end position="33"/>
    </location>
</feature>
<feature type="compositionally biased region" description="Basic and acidic residues" evidence="1">
    <location>
        <begin position="24"/>
        <end position="33"/>
    </location>
</feature>
<dbReference type="Proteomes" id="UP001497522">
    <property type="component" value="Chromosome 1"/>
</dbReference>
<sequence length="183" mass="20825">MPRVQNHLQNSRNLTTKPQQQVESVRERESDELKDGEAFLYTQRERSRTTQSARPVTTRLFGTVGIGRPGGSRHSDNLRTESRSNRFRDLEFVEIDGHPSSRLPICWNRVATDFETSDSLESRSNRIQDLEFVGIEGRNYSRPRICWNGFPIVPTGITIVWTVGARVAKGVGKLQTGQRGEKI</sequence>
<accession>A0ABP1A6A2</accession>
<evidence type="ECO:0000256" key="1">
    <source>
        <dbReference type="SAM" id="MobiDB-lite"/>
    </source>
</evidence>
<evidence type="ECO:0000313" key="3">
    <source>
        <dbReference type="Proteomes" id="UP001497522"/>
    </source>
</evidence>
<proteinExistence type="predicted"/>
<dbReference type="EMBL" id="OZ023702">
    <property type="protein sequence ID" value="CAK9858051.1"/>
    <property type="molecule type" value="Genomic_DNA"/>
</dbReference>
<protein>
    <submittedName>
        <fullName evidence="2">Uncharacterized protein</fullName>
    </submittedName>
</protein>
<evidence type="ECO:0000313" key="2">
    <source>
        <dbReference type="EMBL" id="CAK9858051.1"/>
    </source>
</evidence>
<gene>
    <name evidence="2" type="ORF">CSSPJE1EN2_LOCUS1046</name>
</gene>
<keyword evidence="3" id="KW-1185">Reference proteome</keyword>
<organism evidence="2 3">
    <name type="scientific">Sphagnum jensenii</name>
    <dbReference type="NCBI Taxonomy" id="128206"/>
    <lineage>
        <taxon>Eukaryota</taxon>
        <taxon>Viridiplantae</taxon>
        <taxon>Streptophyta</taxon>
        <taxon>Embryophyta</taxon>
        <taxon>Bryophyta</taxon>
        <taxon>Sphagnophytina</taxon>
        <taxon>Sphagnopsida</taxon>
        <taxon>Sphagnales</taxon>
        <taxon>Sphagnaceae</taxon>
        <taxon>Sphagnum</taxon>
    </lineage>
</organism>
<name>A0ABP1A6A2_9BRYO</name>
<feature type="compositionally biased region" description="Polar residues" evidence="1">
    <location>
        <begin position="1"/>
        <end position="23"/>
    </location>
</feature>